<name>H2Y9X0_CIOSA</name>
<protein>
    <recommendedName>
        <fullName evidence="1">Alpha-N-acetylglucosaminidase C-terminal domain-containing protein</fullName>
    </recommendedName>
</protein>
<feature type="domain" description="Alpha-N-acetylglucosaminidase C-terminal" evidence="1">
    <location>
        <begin position="3"/>
        <end position="93"/>
    </location>
</feature>
<dbReference type="InterPro" id="IPR024732">
    <property type="entry name" value="NAGLU_C"/>
</dbReference>
<accession>H2Y9X0</accession>
<keyword evidence="3" id="KW-1185">Reference proteome</keyword>
<reference evidence="2" key="2">
    <citation type="submission" date="2025-08" db="UniProtKB">
        <authorList>
            <consortium name="Ensembl"/>
        </authorList>
    </citation>
    <scope>IDENTIFICATION</scope>
</reference>
<dbReference type="InParanoid" id="H2Y9X0"/>
<reference evidence="2" key="3">
    <citation type="submission" date="2025-09" db="UniProtKB">
        <authorList>
            <consortium name="Ensembl"/>
        </authorList>
    </citation>
    <scope>IDENTIFICATION</scope>
</reference>
<dbReference type="Ensembl" id="ENSCSAVT00000002155.1">
    <property type="protein sequence ID" value="ENSCSAVP00000002118.1"/>
    <property type="gene ID" value="ENSCSAVG00000001245.1"/>
</dbReference>
<sequence length="101" mass="11758">LGTTIYDDSAPGFPPKSLIRGSPVKRPSLTNPGLPYWYQYSSLATVWDNFYVVLDELDDIETVRYDAVDITRQMLQTIHRILYYAMIEEFQWKRDPSSYGT</sequence>
<evidence type="ECO:0000259" key="1">
    <source>
        <dbReference type="Pfam" id="PF12972"/>
    </source>
</evidence>
<dbReference type="AlphaFoldDB" id="H2Y9X0"/>
<proteinExistence type="predicted"/>
<dbReference type="Proteomes" id="UP000007875">
    <property type="component" value="Unassembled WGS sequence"/>
</dbReference>
<evidence type="ECO:0000313" key="2">
    <source>
        <dbReference type="Ensembl" id="ENSCSAVP00000002118.1"/>
    </source>
</evidence>
<dbReference type="HOGENOM" id="CLU_2297930_0_0_1"/>
<organism evidence="2 3">
    <name type="scientific">Ciona savignyi</name>
    <name type="common">Pacific transparent sea squirt</name>
    <dbReference type="NCBI Taxonomy" id="51511"/>
    <lineage>
        <taxon>Eukaryota</taxon>
        <taxon>Metazoa</taxon>
        <taxon>Chordata</taxon>
        <taxon>Tunicata</taxon>
        <taxon>Ascidiacea</taxon>
        <taxon>Phlebobranchia</taxon>
        <taxon>Cionidae</taxon>
        <taxon>Ciona</taxon>
    </lineage>
</organism>
<evidence type="ECO:0000313" key="3">
    <source>
        <dbReference type="Proteomes" id="UP000007875"/>
    </source>
</evidence>
<dbReference type="Gene3D" id="1.20.120.670">
    <property type="entry name" value="N-acetyl-b-d-glucoasminidase"/>
    <property type="match status" value="1"/>
</dbReference>
<dbReference type="Pfam" id="PF12972">
    <property type="entry name" value="NAGLU_C"/>
    <property type="match status" value="1"/>
</dbReference>
<reference evidence="3" key="1">
    <citation type="submission" date="2003-08" db="EMBL/GenBank/DDBJ databases">
        <authorList>
            <person name="Birren B."/>
            <person name="Nusbaum C."/>
            <person name="Abebe A."/>
            <person name="Abouelleil A."/>
            <person name="Adekoya E."/>
            <person name="Ait-zahra M."/>
            <person name="Allen N."/>
            <person name="Allen T."/>
            <person name="An P."/>
            <person name="Anderson M."/>
            <person name="Anderson S."/>
            <person name="Arachchi H."/>
            <person name="Armbruster J."/>
            <person name="Bachantsang P."/>
            <person name="Baldwin J."/>
            <person name="Barry A."/>
            <person name="Bayul T."/>
            <person name="Blitshsteyn B."/>
            <person name="Bloom T."/>
            <person name="Blye J."/>
            <person name="Boguslavskiy L."/>
            <person name="Borowsky M."/>
            <person name="Boukhgalter B."/>
            <person name="Brunache A."/>
            <person name="Butler J."/>
            <person name="Calixte N."/>
            <person name="Calvo S."/>
            <person name="Camarata J."/>
            <person name="Campo K."/>
            <person name="Chang J."/>
            <person name="Cheshatsang Y."/>
            <person name="Citroen M."/>
            <person name="Collymore A."/>
            <person name="Considine T."/>
            <person name="Cook A."/>
            <person name="Cooke P."/>
            <person name="Corum B."/>
            <person name="Cuomo C."/>
            <person name="David R."/>
            <person name="Dawoe T."/>
            <person name="Degray S."/>
            <person name="Dodge S."/>
            <person name="Dooley K."/>
            <person name="Dorje P."/>
            <person name="Dorjee K."/>
            <person name="Dorris L."/>
            <person name="Duffey N."/>
            <person name="Dupes A."/>
            <person name="Elkins T."/>
            <person name="Engels R."/>
            <person name="Erickson J."/>
            <person name="Farina A."/>
            <person name="Faro S."/>
            <person name="Ferreira P."/>
            <person name="Fischer H."/>
            <person name="Fitzgerald M."/>
            <person name="Foley K."/>
            <person name="Gage D."/>
            <person name="Galagan J."/>
            <person name="Gearin G."/>
            <person name="Gnerre S."/>
            <person name="Gnirke A."/>
            <person name="Goyette A."/>
            <person name="Graham J."/>
            <person name="Grandbois E."/>
            <person name="Gyaltsen K."/>
            <person name="Hafez N."/>
            <person name="Hagopian D."/>
            <person name="Hagos B."/>
            <person name="Hall J."/>
            <person name="Hatcher B."/>
            <person name="Heller A."/>
            <person name="Higgins H."/>
            <person name="Honan T."/>
            <person name="Horn A."/>
            <person name="Houde N."/>
            <person name="Hughes L."/>
            <person name="Hulme W."/>
            <person name="Husby E."/>
            <person name="Iliev I."/>
            <person name="Jaffe D."/>
            <person name="Jones C."/>
            <person name="Kamal M."/>
            <person name="Kamat A."/>
            <person name="Kamvysselis M."/>
            <person name="Karlsson E."/>
            <person name="Kells C."/>
            <person name="Kieu A."/>
            <person name="Kisner P."/>
            <person name="Kodira C."/>
            <person name="Kulbokas E."/>
            <person name="Labutti K."/>
            <person name="Lama D."/>
            <person name="Landers T."/>
            <person name="Leger J."/>
            <person name="Levine S."/>
            <person name="Lewis D."/>
            <person name="Lewis T."/>
            <person name="Lindblad-toh K."/>
            <person name="Liu X."/>
            <person name="Lokyitsang T."/>
            <person name="Lokyitsang Y."/>
            <person name="Lucien O."/>
            <person name="Lui A."/>
            <person name="Ma L.J."/>
            <person name="Mabbitt R."/>
            <person name="Macdonald J."/>
            <person name="Maclean C."/>
            <person name="Major J."/>
            <person name="Manning J."/>
            <person name="Marabella R."/>
            <person name="Maru K."/>
            <person name="Matthews C."/>
            <person name="Mauceli E."/>
            <person name="Mccarthy M."/>
            <person name="Mcdonough S."/>
            <person name="Mcghee T."/>
            <person name="Meldrim J."/>
            <person name="Meneus L."/>
            <person name="Mesirov J."/>
            <person name="Mihalev A."/>
            <person name="Mihova T."/>
            <person name="Mikkelsen T."/>
            <person name="Mlenga V."/>
            <person name="Moru K."/>
            <person name="Mozes J."/>
            <person name="Mulrain L."/>
            <person name="Munson G."/>
            <person name="Naylor J."/>
            <person name="Newes C."/>
            <person name="Nguyen C."/>
            <person name="Nguyen N."/>
            <person name="Nguyen T."/>
            <person name="Nicol R."/>
            <person name="Nielsen C."/>
            <person name="Nizzari M."/>
            <person name="Norbu C."/>
            <person name="Norbu N."/>
            <person name="O'donnell P."/>
            <person name="Okoawo O."/>
            <person name="O'leary S."/>
            <person name="Omotosho B."/>
            <person name="O'neill K."/>
            <person name="Osman S."/>
            <person name="Parker S."/>
            <person name="Perrin D."/>
            <person name="Phunkhang P."/>
            <person name="Piqani B."/>
            <person name="Purcell S."/>
            <person name="Rachupka T."/>
            <person name="Ramasamy U."/>
            <person name="Rameau R."/>
            <person name="Ray V."/>
            <person name="Raymond C."/>
            <person name="Retta R."/>
            <person name="Richardson S."/>
            <person name="Rise C."/>
            <person name="Rodriguez J."/>
            <person name="Rogers J."/>
            <person name="Rogov P."/>
            <person name="Rutman M."/>
            <person name="Schupbach R."/>
            <person name="Seaman C."/>
            <person name="Settipalli S."/>
            <person name="Sharpe T."/>
            <person name="Sheridan J."/>
            <person name="Sherpa N."/>
            <person name="Shi J."/>
            <person name="Smirnov S."/>
            <person name="Smith C."/>
            <person name="Sougnez C."/>
            <person name="Spencer B."/>
            <person name="Stalker J."/>
            <person name="Stange-thomann N."/>
            <person name="Stavropoulos S."/>
            <person name="Stetson K."/>
            <person name="Stone C."/>
            <person name="Stone S."/>
            <person name="Stubbs M."/>
            <person name="Talamas J."/>
            <person name="Tchuinga P."/>
            <person name="Tenzing P."/>
            <person name="Tesfaye S."/>
            <person name="Theodore J."/>
            <person name="Thoulutsang Y."/>
            <person name="Topham K."/>
            <person name="Towey S."/>
            <person name="Tsamla T."/>
            <person name="Tsomo N."/>
            <person name="Vallee D."/>
            <person name="Vassiliev H."/>
            <person name="Venkataraman V."/>
            <person name="Vinson J."/>
            <person name="Vo A."/>
            <person name="Wade C."/>
            <person name="Wang S."/>
            <person name="Wangchuk T."/>
            <person name="Wangdi T."/>
            <person name="Whittaker C."/>
            <person name="Wilkinson J."/>
            <person name="Wu Y."/>
            <person name="Wyman D."/>
            <person name="Yadav S."/>
            <person name="Yang S."/>
            <person name="Yang X."/>
            <person name="Yeager S."/>
            <person name="Yee E."/>
            <person name="Young G."/>
            <person name="Zainoun J."/>
            <person name="Zembeck L."/>
            <person name="Zimmer A."/>
            <person name="Zody M."/>
            <person name="Lander E."/>
        </authorList>
    </citation>
    <scope>NUCLEOTIDE SEQUENCE [LARGE SCALE GENOMIC DNA]</scope>
</reference>